<dbReference type="Gene3D" id="3.30.70.1450">
    <property type="entry name" value="Regulator of K+ conductance, C-terminal domain"/>
    <property type="match status" value="2"/>
</dbReference>
<gene>
    <name evidence="9" type="ORF">CKO13_02370</name>
</gene>
<evidence type="ECO:0000256" key="4">
    <source>
        <dbReference type="ARBA" id="ARBA00022737"/>
    </source>
</evidence>
<feature type="transmembrane region" description="Helical" evidence="7">
    <location>
        <begin position="397"/>
        <end position="416"/>
    </location>
</feature>
<feature type="transmembrane region" description="Helical" evidence="7">
    <location>
        <begin position="172"/>
        <end position="194"/>
    </location>
</feature>
<feature type="transmembrane region" description="Helical" evidence="7">
    <location>
        <begin position="48"/>
        <end position="70"/>
    </location>
</feature>
<dbReference type="RefSeq" id="WP_200256460.1">
    <property type="nucleotide sequence ID" value="NZ_NRSH01000013.1"/>
</dbReference>
<reference evidence="9 10" key="1">
    <citation type="journal article" date="2020" name="Microorganisms">
        <title>Osmotic Adaptation and Compatible Solute Biosynthesis of Phototrophic Bacteria as Revealed from Genome Analyses.</title>
        <authorList>
            <person name="Imhoff J.F."/>
            <person name="Rahn T."/>
            <person name="Kunzel S."/>
            <person name="Keller A."/>
            <person name="Neulinger S.C."/>
        </authorList>
    </citation>
    <scope>NUCLEOTIDE SEQUENCE [LARGE SCALE GENOMIC DNA]</scope>
    <source>
        <strain evidence="9 10">DSM 15116</strain>
    </source>
</reference>
<evidence type="ECO:0000256" key="3">
    <source>
        <dbReference type="ARBA" id="ARBA00022692"/>
    </source>
</evidence>
<dbReference type="PROSITE" id="PS51202">
    <property type="entry name" value="RCK_C"/>
    <property type="match status" value="2"/>
</dbReference>
<dbReference type="PANTHER" id="PTHR43652">
    <property type="entry name" value="BASIC AMINO ACID ANTIPORTER YFCC-RELATED"/>
    <property type="match status" value="1"/>
</dbReference>
<evidence type="ECO:0000256" key="6">
    <source>
        <dbReference type="ARBA" id="ARBA00023136"/>
    </source>
</evidence>
<evidence type="ECO:0000313" key="9">
    <source>
        <dbReference type="EMBL" id="MBK1725881.1"/>
    </source>
</evidence>
<comment type="caution">
    <text evidence="9">The sequence shown here is derived from an EMBL/GenBank/DDBJ whole genome shotgun (WGS) entry which is preliminary data.</text>
</comment>
<keyword evidence="2" id="KW-0813">Transport</keyword>
<protein>
    <submittedName>
        <fullName evidence="9">SLC13 family permease</fullName>
    </submittedName>
</protein>
<feature type="transmembrane region" description="Helical" evidence="7">
    <location>
        <begin position="452"/>
        <end position="476"/>
    </location>
</feature>
<evidence type="ECO:0000256" key="2">
    <source>
        <dbReference type="ARBA" id="ARBA00022448"/>
    </source>
</evidence>
<comment type="subcellular location">
    <subcellularLocation>
        <location evidence="1">Membrane</location>
        <topology evidence="1">Multi-pass membrane protein</topology>
    </subcellularLocation>
</comment>
<keyword evidence="6 7" id="KW-0472">Membrane</keyword>
<name>A0ABS1E2G3_9GAMM</name>
<keyword evidence="4" id="KW-0677">Repeat</keyword>
<proteinExistence type="predicted"/>
<feature type="domain" description="RCK C-terminal" evidence="8">
    <location>
        <begin position="205"/>
        <end position="289"/>
    </location>
</feature>
<keyword evidence="10" id="KW-1185">Reference proteome</keyword>
<dbReference type="Pfam" id="PF02080">
    <property type="entry name" value="TrkA_C"/>
    <property type="match status" value="2"/>
</dbReference>
<dbReference type="SUPFAM" id="SSF116726">
    <property type="entry name" value="TrkA C-terminal domain-like"/>
    <property type="match status" value="2"/>
</dbReference>
<dbReference type="InterPro" id="IPR051679">
    <property type="entry name" value="DASS-Related_Transporters"/>
</dbReference>
<dbReference type="PROSITE" id="PS01271">
    <property type="entry name" value="NA_SULFATE"/>
    <property type="match status" value="1"/>
</dbReference>
<keyword evidence="5 7" id="KW-1133">Transmembrane helix</keyword>
<organism evidence="9 10">
    <name type="scientific">Halorhodospira neutriphila</name>
    <dbReference type="NCBI Taxonomy" id="168379"/>
    <lineage>
        <taxon>Bacteria</taxon>
        <taxon>Pseudomonadati</taxon>
        <taxon>Pseudomonadota</taxon>
        <taxon>Gammaproteobacteria</taxon>
        <taxon>Chromatiales</taxon>
        <taxon>Ectothiorhodospiraceae</taxon>
        <taxon>Halorhodospira</taxon>
    </lineage>
</organism>
<dbReference type="InterPro" id="IPR004680">
    <property type="entry name" value="Cit_transptr-like_dom"/>
</dbReference>
<keyword evidence="3 7" id="KW-0812">Transmembrane</keyword>
<dbReference type="PANTHER" id="PTHR43652:SF2">
    <property type="entry name" value="BASIC AMINO ACID ANTIPORTER YFCC-RELATED"/>
    <property type="match status" value="1"/>
</dbReference>
<dbReference type="InterPro" id="IPR036721">
    <property type="entry name" value="RCK_C_sf"/>
</dbReference>
<dbReference type="Pfam" id="PF03600">
    <property type="entry name" value="CitMHS"/>
    <property type="match status" value="1"/>
</dbReference>
<dbReference type="InterPro" id="IPR006037">
    <property type="entry name" value="RCK_C"/>
</dbReference>
<evidence type="ECO:0000256" key="5">
    <source>
        <dbReference type="ARBA" id="ARBA00022989"/>
    </source>
</evidence>
<dbReference type="EMBL" id="NRSH01000013">
    <property type="protein sequence ID" value="MBK1725881.1"/>
    <property type="molecule type" value="Genomic_DNA"/>
</dbReference>
<evidence type="ECO:0000256" key="1">
    <source>
        <dbReference type="ARBA" id="ARBA00004141"/>
    </source>
</evidence>
<accession>A0ABS1E2G3</accession>
<feature type="domain" description="RCK C-terminal" evidence="8">
    <location>
        <begin position="294"/>
        <end position="380"/>
    </location>
</feature>
<evidence type="ECO:0000256" key="7">
    <source>
        <dbReference type="SAM" id="Phobius"/>
    </source>
</evidence>
<feature type="transmembrane region" description="Helical" evidence="7">
    <location>
        <begin position="135"/>
        <end position="160"/>
    </location>
</feature>
<dbReference type="InterPro" id="IPR031312">
    <property type="entry name" value="Na/sul_symport_CS"/>
</dbReference>
<sequence>MPWEAWLTAAVIAAVLSTLLLTSAAPDMVFLAAVTALLVAGVLEPGEAFAGLANPGVLTVAALYVVVAGVRETGGVQWLSGRLLGRPRSLLDAQRRLTLPVAAFSAFLNNTPVVAMLIPAVGDWARKFGLPESKLLLPLSYAAMLGGSCTLIGTSTNLVVNGALEERTGAGLMLFELAWVGVPVLIAGLAFLYATSRWLLPDRRPATETLEDPREYTAEMIVEPGGPLVGQSIERAGLRRLPGCYLMEIDRNGEILPAVSPRERLRGGDRLVFVGVVDSVVELQRIRGLTPATEQVFKLDGARSDRRLVEAVVSETCPVANRTVRDGRFRTRFGAVVLAVARNGERVDGKIGDIVLRPGDTLLLEAGEGFAERQRNSRDFLLVRSIEGAAAPRHERAWLALAILAGMLGAVGLGWLSMLEGALAAGAGLLATRCLTVNAARQAVDWSVILTIAAAFGLGSAMEQTGLAATVAGGLLQLAGEHPWANLAAVYAVTALFTALVTNNAAAVLMVPIAASVAGDLGVSVTPFAVAIMLAASASFATPMGYQTNLMVYGPGGYRFTDYLRAGLPLNLVTAGVALAIIPWAWGF</sequence>
<dbReference type="Proteomes" id="UP000738126">
    <property type="component" value="Unassembled WGS sequence"/>
</dbReference>
<feature type="transmembrane region" description="Helical" evidence="7">
    <location>
        <begin position="525"/>
        <end position="546"/>
    </location>
</feature>
<feature type="transmembrane region" description="Helical" evidence="7">
    <location>
        <begin position="488"/>
        <end position="513"/>
    </location>
</feature>
<evidence type="ECO:0000313" key="10">
    <source>
        <dbReference type="Proteomes" id="UP000738126"/>
    </source>
</evidence>
<feature type="transmembrane region" description="Helical" evidence="7">
    <location>
        <begin position="566"/>
        <end position="586"/>
    </location>
</feature>
<evidence type="ECO:0000259" key="8">
    <source>
        <dbReference type="PROSITE" id="PS51202"/>
    </source>
</evidence>